<gene>
    <name evidence="1" type="ORF">METZ01_LOCUS325000</name>
</gene>
<dbReference type="EMBL" id="UINC01107054">
    <property type="protein sequence ID" value="SVC72146.1"/>
    <property type="molecule type" value="Genomic_DNA"/>
</dbReference>
<sequence length="175" mass="18693">ICSPVAGGADVNEHYVWNFAPSVSAMMSNPGFFSDKNVQRAIRKIASKREVTRRDLMYSVKSGEVGAVGTSTANYNLISSTNDVSGYASALTRMENAAASNGFDDISVALYGSVTSGDRAGTVMASVQAPTPARLGAFFDQRDSAWMSEAMSEFNSIRTPVIDFMMTCTVLSVNN</sequence>
<proteinExistence type="predicted"/>
<feature type="non-terminal residue" evidence="1">
    <location>
        <position position="1"/>
    </location>
</feature>
<reference evidence="1" key="1">
    <citation type="submission" date="2018-05" db="EMBL/GenBank/DDBJ databases">
        <authorList>
            <person name="Lanie J.A."/>
            <person name="Ng W.-L."/>
            <person name="Kazmierczak K.M."/>
            <person name="Andrzejewski T.M."/>
            <person name="Davidsen T.M."/>
            <person name="Wayne K.J."/>
            <person name="Tettelin H."/>
            <person name="Glass J.I."/>
            <person name="Rusch D."/>
            <person name="Podicherti R."/>
            <person name="Tsui H.-C.T."/>
            <person name="Winkler M.E."/>
        </authorList>
    </citation>
    <scope>NUCLEOTIDE SEQUENCE</scope>
</reference>
<dbReference type="AlphaFoldDB" id="A0A382PFY5"/>
<organism evidence="1">
    <name type="scientific">marine metagenome</name>
    <dbReference type="NCBI Taxonomy" id="408172"/>
    <lineage>
        <taxon>unclassified sequences</taxon>
        <taxon>metagenomes</taxon>
        <taxon>ecological metagenomes</taxon>
    </lineage>
</organism>
<protein>
    <submittedName>
        <fullName evidence="1">Uncharacterized protein</fullName>
    </submittedName>
</protein>
<name>A0A382PFY5_9ZZZZ</name>
<evidence type="ECO:0000313" key="1">
    <source>
        <dbReference type="EMBL" id="SVC72146.1"/>
    </source>
</evidence>
<accession>A0A382PFY5</accession>